<keyword evidence="1" id="KW-0472">Membrane</keyword>
<feature type="transmembrane region" description="Helical" evidence="1">
    <location>
        <begin position="248"/>
        <end position="271"/>
    </location>
</feature>
<keyword evidence="3" id="KW-1185">Reference proteome</keyword>
<dbReference type="Pfam" id="PF10326">
    <property type="entry name" value="7TM_GPCR_Str"/>
    <property type="match status" value="1"/>
</dbReference>
<organism evidence="2 3">
    <name type="scientific">Ditylenchus destructor</name>
    <dbReference type="NCBI Taxonomy" id="166010"/>
    <lineage>
        <taxon>Eukaryota</taxon>
        <taxon>Metazoa</taxon>
        <taxon>Ecdysozoa</taxon>
        <taxon>Nematoda</taxon>
        <taxon>Chromadorea</taxon>
        <taxon>Rhabditida</taxon>
        <taxon>Tylenchina</taxon>
        <taxon>Tylenchomorpha</taxon>
        <taxon>Sphaerularioidea</taxon>
        <taxon>Anguinidae</taxon>
        <taxon>Anguininae</taxon>
        <taxon>Ditylenchus</taxon>
    </lineage>
</organism>
<dbReference type="EMBL" id="JAKKPZ010000012">
    <property type="protein sequence ID" value="KAI1714905.1"/>
    <property type="molecule type" value="Genomic_DNA"/>
</dbReference>
<proteinExistence type="predicted"/>
<feature type="transmembrane region" description="Helical" evidence="1">
    <location>
        <begin position="172"/>
        <end position="192"/>
    </location>
</feature>
<evidence type="ECO:0000313" key="3">
    <source>
        <dbReference type="Proteomes" id="UP001201812"/>
    </source>
</evidence>
<keyword evidence="1" id="KW-1133">Transmembrane helix</keyword>
<evidence type="ECO:0000256" key="1">
    <source>
        <dbReference type="SAM" id="Phobius"/>
    </source>
</evidence>
<name>A0AAD4N4R7_9BILA</name>
<accession>A0AAD4N4R7</accession>
<feature type="transmembrane region" description="Helical" evidence="1">
    <location>
        <begin position="21"/>
        <end position="39"/>
    </location>
</feature>
<keyword evidence="1" id="KW-0812">Transmembrane</keyword>
<feature type="transmembrane region" description="Helical" evidence="1">
    <location>
        <begin position="213"/>
        <end position="242"/>
    </location>
</feature>
<dbReference type="AlphaFoldDB" id="A0AAD4N4R7"/>
<gene>
    <name evidence="2" type="ORF">DdX_08176</name>
</gene>
<dbReference type="SUPFAM" id="SSF81321">
    <property type="entry name" value="Family A G protein-coupled receptor-like"/>
    <property type="match status" value="1"/>
</dbReference>
<dbReference type="Proteomes" id="UP001201812">
    <property type="component" value="Unassembled WGS sequence"/>
</dbReference>
<sequence>MFVFYLLLYRSKGQFRIYSRILLISSSVDLAFTTFMVLLRPQGVVLQGRLYLLYGGSLSHLCQPWFTILAMFSLSTLTLHILIVPLQFVFRFLIVCRNYMLASRHICAILVLLGLITSFEGIWSAIVILHNNSYFEENLHILLTLYSNFSDNVPTFIVVSQNNSASWYHTGFIASIVVTSYVIIIYTATLTLSHLKSARKSMSQHTRHENLTCLLIVQAAIPLFLLFMPLLLLIATATIFPINLPYEFVSILSLTLANIPLANSLSTIFIVPNYRRIALGACLPLQSQPRIIHSSEVANVAAEGCKNIENTPINDL</sequence>
<feature type="transmembrane region" description="Helical" evidence="1">
    <location>
        <begin position="65"/>
        <end position="94"/>
    </location>
</feature>
<protein>
    <submittedName>
        <fullName evidence="2">Serpentine type 7TM GPCR chemoreceptor str domain-containing protein</fullName>
    </submittedName>
</protein>
<dbReference type="PANTHER" id="PTHR22943">
    <property type="entry name" value="7-TRANSMEMBRANE DOMAIN RECEPTOR C.ELEGANS"/>
    <property type="match status" value="1"/>
</dbReference>
<evidence type="ECO:0000313" key="2">
    <source>
        <dbReference type="EMBL" id="KAI1714905.1"/>
    </source>
</evidence>
<dbReference type="InterPro" id="IPR019428">
    <property type="entry name" value="7TM_GPCR_serpentine_rcpt_Str"/>
</dbReference>
<comment type="caution">
    <text evidence="2">The sequence shown here is derived from an EMBL/GenBank/DDBJ whole genome shotgun (WGS) entry which is preliminary data.</text>
</comment>
<reference evidence="2" key="1">
    <citation type="submission" date="2022-01" db="EMBL/GenBank/DDBJ databases">
        <title>Genome Sequence Resource for Two Populations of Ditylenchus destructor, the Migratory Endoparasitic Phytonematode.</title>
        <authorList>
            <person name="Zhang H."/>
            <person name="Lin R."/>
            <person name="Xie B."/>
        </authorList>
    </citation>
    <scope>NUCLEOTIDE SEQUENCE</scope>
    <source>
        <strain evidence="2">BazhouSP</strain>
    </source>
</reference>
<dbReference type="PANTHER" id="PTHR22943:SF248">
    <property type="entry name" value="SEVEN TM RECEPTOR"/>
    <property type="match status" value="1"/>
</dbReference>
<feature type="transmembrane region" description="Helical" evidence="1">
    <location>
        <begin position="106"/>
        <end position="129"/>
    </location>
</feature>